<comment type="caution">
    <text evidence="5">The sequence shown here is derived from an EMBL/GenBank/DDBJ whole genome shotgun (WGS) entry which is preliminary data.</text>
</comment>
<accession>A0A822YCQ2</accession>
<evidence type="ECO:0000313" key="6">
    <source>
        <dbReference type="Proteomes" id="UP000607653"/>
    </source>
</evidence>
<evidence type="ECO:0000256" key="1">
    <source>
        <dbReference type="ARBA" id="ARBA00009592"/>
    </source>
</evidence>
<sequence length="110" mass="12156">MIPPQMIELNSLSNFNVAHNNLSGRTPERKGQFATFKESANEGNPLLCGEPLKKNNCTNSSKASPSMQTAPDGMDMDTFVISFIASYITVLLGLVAVFYINPYWDEFGFI</sequence>
<dbReference type="InterPro" id="IPR032675">
    <property type="entry name" value="LRR_dom_sf"/>
</dbReference>
<evidence type="ECO:0000256" key="2">
    <source>
        <dbReference type="ARBA" id="ARBA00022614"/>
    </source>
</evidence>
<dbReference type="EMBL" id="DUZY01000002">
    <property type="protein sequence ID" value="DAD30247.1"/>
    <property type="molecule type" value="Genomic_DNA"/>
</dbReference>
<dbReference type="Proteomes" id="UP000607653">
    <property type="component" value="Unassembled WGS sequence"/>
</dbReference>
<reference evidence="5 6" key="1">
    <citation type="journal article" date="2020" name="Mol. Biol. Evol.">
        <title>Distinct Expression and Methylation Patterns for Genes with Different Fates following a Single Whole-Genome Duplication in Flowering Plants.</title>
        <authorList>
            <person name="Shi T."/>
            <person name="Rahmani R.S."/>
            <person name="Gugger P.F."/>
            <person name="Wang M."/>
            <person name="Li H."/>
            <person name="Zhang Y."/>
            <person name="Li Z."/>
            <person name="Wang Q."/>
            <person name="Van de Peer Y."/>
            <person name="Marchal K."/>
            <person name="Chen J."/>
        </authorList>
    </citation>
    <scope>NUCLEOTIDE SEQUENCE [LARGE SCALE GENOMIC DNA]</scope>
    <source>
        <tissue evidence="5">Leaf</tissue>
    </source>
</reference>
<keyword evidence="6" id="KW-1185">Reference proteome</keyword>
<keyword evidence="2" id="KW-0433">Leucine-rich repeat</keyword>
<keyword evidence="4" id="KW-1133">Transmembrane helix</keyword>
<organism evidence="5 6">
    <name type="scientific">Nelumbo nucifera</name>
    <name type="common">Sacred lotus</name>
    <dbReference type="NCBI Taxonomy" id="4432"/>
    <lineage>
        <taxon>Eukaryota</taxon>
        <taxon>Viridiplantae</taxon>
        <taxon>Streptophyta</taxon>
        <taxon>Embryophyta</taxon>
        <taxon>Tracheophyta</taxon>
        <taxon>Spermatophyta</taxon>
        <taxon>Magnoliopsida</taxon>
        <taxon>Proteales</taxon>
        <taxon>Nelumbonaceae</taxon>
        <taxon>Nelumbo</taxon>
    </lineage>
</organism>
<keyword evidence="3" id="KW-0677">Repeat</keyword>
<dbReference type="PANTHER" id="PTHR48062:SF21">
    <property type="entry name" value="RECEPTOR-LIKE PROTEIN 12"/>
    <property type="match status" value="1"/>
</dbReference>
<gene>
    <name evidence="5" type="ORF">HUJ06_031715</name>
</gene>
<protein>
    <submittedName>
        <fullName evidence="5">Uncharacterized protein</fullName>
    </submittedName>
</protein>
<keyword evidence="4" id="KW-0472">Membrane</keyword>
<comment type="similarity">
    <text evidence="1">Belongs to the RLP family.</text>
</comment>
<keyword evidence="4" id="KW-0812">Transmembrane</keyword>
<proteinExistence type="inferred from homology"/>
<evidence type="ECO:0000313" key="5">
    <source>
        <dbReference type="EMBL" id="DAD30247.1"/>
    </source>
</evidence>
<dbReference type="PANTHER" id="PTHR48062">
    <property type="entry name" value="RECEPTOR-LIKE PROTEIN 14"/>
    <property type="match status" value="1"/>
</dbReference>
<feature type="transmembrane region" description="Helical" evidence="4">
    <location>
        <begin position="79"/>
        <end position="100"/>
    </location>
</feature>
<dbReference type="Gene3D" id="3.80.10.10">
    <property type="entry name" value="Ribonuclease Inhibitor"/>
    <property type="match status" value="1"/>
</dbReference>
<evidence type="ECO:0000256" key="4">
    <source>
        <dbReference type="SAM" id="Phobius"/>
    </source>
</evidence>
<dbReference type="AlphaFoldDB" id="A0A822YCQ2"/>
<evidence type="ECO:0000256" key="3">
    <source>
        <dbReference type="ARBA" id="ARBA00022737"/>
    </source>
</evidence>
<name>A0A822YCQ2_NELNU</name>
<dbReference type="InterPro" id="IPR051502">
    <property type="entry name" value="RLP_Defense_Trigger"/>
</dbReference>